<dbReference type="AlphaFoldDB" id="A0A5J4T5W3"/>
<organism evidence="2 3">
    <name type="scientific">Streblomastix strix</name>
    <dbReference type="NCBI Taxonomy" id="222440"/>
    <lineage>
        <taxon>Eukaryota</taxon>
        <taxon>Metamonada</taxon>
        <taxon>Preaxostyla</taxon>
        <taxon>Oxymonadida</taxon>
        <taxon>Streblomastigidae</taxon>
        <taxon>Streblomastix</taxon>
    </lineage>
</organism>
<name>A0A5J4T5W3_9EUKA</name>
<proteinExistence type="predicted"/>
<evidence type="ECO:0000313" key="3">
    <source>
        <dbReference type="Proteomes" id="UP000324800"/>
    </source>
</evidence>
<reference evidence="2 3" key="1">
    <citation type="submission" date="2019-03" db="EMBL/GenBank/DDBJ databases">
        <title>Single cell metagenomics reveals metabolic interactions within the superorganism composed of flagellate Streblomastix strix and complex community of Bacteroidetes bacteria on its surface.</title>
        <authorList>
            <person name="Treitli S.C."/>
            <person name="Kolisko M."/>
            <person name="Husnik F."/>
            <person name="Keeling P."/>
            <person name="Hampl V."/>
        </authorList>
    </citation>
    <scope>NUCLEOTIDE SEQUENCE [LARGE SCALE GENOMIC DNA]</scope>
    <source>
        <strain evidence="2">ST1C</strain>
    </source>
</reference>
<dbReference type="EMBL" id="SNRW01037389">
    <property type="protein sequence ID" value="KAA6353816.1"/>
    <property type="molecule type" value="Genomic_DNA"/>
</dbReference>
<sequence>MESQKRTILVTIQIWLQKKRSDPTQPDPTRPDPTQSGSGFFLRVRYDVGLRRSFGLTYAAQTLLLRHSF</sequence>
<protein>
    <submittedName>
        <fullName evidence="2">Uncharacterized protein</fullName>
    </submittedName>
</protein>
<accession>A0A5J4T5W3</accession>
<gene>
    <name evidence="2" type="ORF">EZS28_050656</name>
</gene>
<evidence type="ECO:0000256" key="1">
    <source>
        <dbReference type="SAM" id="MobiDB-lite"/>
    </source>
</evidence>
<evidence type="ECO:0000313" key="2">
    <source>
        <dbReference type="EMBL" id="KAA6353816.1"/>
    </source>
</evidence>
<comment type="caution">
    <text evidence="2">The sequence shown here is derived from an EMBL/GenBank/DDBJ whole genome shotgun (WGS) entry which is preliminary data.</text>
</comment>
<feature type="region of interest" description="Disordered" evidence="1">
    <location>
        <begin position="18"/>
        <end position="38"/>
    </location>
</feature>
<dbReference type="Proteomes" id="UP000324800">
    <property type="component" value="Unassembled WGS sequence"/>
</dbReference>